<reference evidence="4" key="1">
    <citation type="journal article" date="2021" name="Cell">
        <title>Tracing the genetic footprints of vertebrate landing in non-teleost ray-finned fishes.</title>
        <authorList>
            <person name="Bi X."/>
            <person name="Wang K."/>
            <person name="Yang L."/>
            <person name="Pan H."/>
            <person name="Jiang H."/>
            <person name="Wei Q."/>
            <person name="Fang M."/>
            <person name="Yu H."/>
            <person name="Zhu C."/>
            <person name="Cai Y."/>
            <person name="He Y."/>
            <person name="Gan X."/>
            <person name="Zeng H."/>
            <person name="Yu D."/>
            <person name="Zhu Y."/>
            <person name="Jiang H."/>
            <person name="Qiu Q."/>
            <person name="Yang H."/>
            <person name="Zhang Y.E."/>
            <person name="Wang W."/>
            <person name="Zhu M."/>
            <person name="He S."/>
            <person name="Zhang G."/>
        </authorList>
    </citation>
    <scope>NUCLEOTIDE SEQUENCE</scope>
    <source>
        <strain evidence="4">Allg_001</strain>
    </source>
</reference>
<dbReference type="InterPro" id="IPR002209">
    <property type="entry name" value="Fibroblast_GF_fam"/>
</dbReference>
<dbReference type="GO" id="GO:0008083">
    <property type="term" value="F:growth factor activity"/>
    <property type="evidence" value="ECO:0007669"/>
    <property type="project" value="InterPro"/>
</dbReference>
<evidence type="ECO:0000313" key="4">
    <source>
        <dbReference type="EMBL" id="MBN3318989.1"/>
    </source>
</evidence>
<dbReference type="AlphaFoldDB" id="A0A8J7NSB9"/>
<dbReference type="Pfam" id="PF00167">
    <property type="entry name" value="FGF"/>
    <property type="match status" value="1"/>
</dbReference>
<dbReference type="Proteomes" id="UP000736164">
    <property type="component" value="Unassembled WGS sequence"/>
</dbReference>
<keyword evidence="3" id="KW-0732">Signal</keyword>
<name>A0A8J7NSB9_ATRSP</name>
<dbReference type="SMART" id="SM00442">
    <property type="entry name" value="FGF"/>
    <property type="match status" value="1"/>
</dbReference>
<dbReference type="EMBL" id="JAAWVO010042931">
    <property type="protein sequence ID" value="MBN3318989.1"/>
    <property type="molecule type" value="Genomic_DNA"/>
</dbReference>
<feature type="non-terminal residue" evidence="4">
    <location>
        <position position="1"/>
    </location>
</feature>
<gene>
    <name evidence="4" type="primary">Fgf23</name>
    <name evidence="4" type="ORF">GTO95_0006805</name>
</gene>
<dbReference type="Gene3D" id="2.80.10.50">
    <property type="match status" value="1"/>
</dbReference>
<keyword evidence="5" id="KW-1185">Reference proteome</keyword>
<evidence type="ECO:0000256" key="2">
    <source>
        <dbReference type="SAM" id="MobiDB-lite"/>
    </source>
</evidence>
<accession>A0A8J7NSB9</accession>
<feature type="non-terminal residue" evidence="4">
    <location>
        <position position="278"/>
    </location>
</feature>
<protein>
    <submittedName>
        <fullName evidence="4">FGF23 factor</fullName>
    </submittedName>
</protein>
<evidence type="ECO:0000313" key="5">
    <source>
        <dbReference type="Proteomes" id="UP000736164"/>
    </source>
</evidence>
<organism evidence="4 5">
    <name type="scientific">Atractosteus spatula</name>
    <name type="common">Alligator gar</name>
    <name type="synonym">Lepisosteus spatula</name>
    <dbReference type="NCBI Taxonomy" id="7917"/>
    <lineage>
        <taxon>Eukaryota</taxon>
        <taxon>Metazoa</taxon>
        <taxon>Chordata</taxon>
        <taxon>Craniata</taxon>
        <taxon>Vertebrata</taxon>
        <taxon>Euteleostomi</taxon>
        <taxon>Actinopterygii</taxon>
        <taxon>Neopterygii</taxon>
        <taxon>Holostei</taxon>
        <taxon>Semionotiformes</taxon>
        <taxon>Lepisosteidae</taxon>
        <taxon>Atractosteus</taxon>
    </lineage>
</organism>
<feature type="signal peptide" evidence="3">
    <location>
        <begin position="1"/>
        <end position="30"/>
    </location>
</feature>
<feature type="region of interest" description="Disordered" evidence="2">
    <location>
        <begin position="247"/>
        <end position="278"/>
    </location>
</feature>
<dbReference type="SUPFAM" id="SSF50353">
    <property type="entry name" value="Cytokine"/>
    <property type="match status" value="1"/>
</dbReference>
<dbReference type="InterPro" id="IPR008996">
    <property type="entry name" value="IL1/FGF"/>
</dbReference>
<feature type="chain" id="PRO_5035224047" evidence="3">
    <location>
        <begin position="31"/>
        <end position="278"/>
    </location>
</feature>
<sequence>MWSAASCPNMHSCFLPLCLAVLQGLKMVHSFPNPSPLLSSNWGNPKRYVHLQTSSETRSFYLEIDEDGQVGKTATQNAFSVLLLKAETRDRLAIFGVKSKRFLCMDAEGKTFTSTICNKEDCLFHHKLLENNQDVYYSCKNNMVLNLEGVKHIFVPGQNLPAYSLFLSEKNTIPLEHLLHREKRNGHVGPLEYISHSDHVDPSDPLALFKPRNIYYGETSDSRAINTNPEHGFHGEAHVVSRESLGPTYNEEVDPNDPLRLLEPRENFSPRYFQNMRT</sequence>
<evidence type="ECO:0000256" key="1">
    <source>
        <dbReference type="ARBA" id="ARBA00007936"/>
    </source>
</evidence>
<comment type="similarity">
    <text evidence="1">Belongs to the heparin-binding growth factors family.</text>
</comment>
<comment type="caution">
    <text evidence="4">The sequence shown here is derived from an EMBL/GenBank/DDBJ whole genome shotgun (WGS) entry which is preliminary data.</text>
</comment>
<dbReference type="PANTHER" id="PTHR11486">
    <property type="entry name" value="FIBROBLAST GROWTH FACTOR"/>
    <property type="match status" value="1"/>
</dbReference>
<evidence type="ECO:0000256" key="3">
    <source>
        <dbReference type="SAM" id="SignalP"/>
    </source>
</evidence>
<proteinExistence type="inferred from homology"/>